<sequence length="482" mass="55700">MIIKVLNNNNNNKNESAYNDHLFWKFYRNKIIRIIIFKHIRLFNQHRHMMEMKIDQLMKYEYKDYITSLFIKDNNKNLTKNVIPDSVRELVFFDLFNQPLKPECIPRSIESLTFGDNFNQCIKPFVLPQSIEKLHFGKSFNMPLLPNCLPTENLKHLVLGEDDFNQPIKINSLPSTIEYLSFSTSFNHPVFVDGQSILPHSLTYLNLGGHFNQIIPKNTLPGTLKTIKFGFHYNKPLKKNSLPSSIEHIQFGQLYNQKIKSKRLPTGLKILQFGKNFNQKLAKNVLPSGLDTLVLGENYQQPLERTSLPNKITHLILNGNLNDSSKSCVPNSVTHLTYIGAQKIPSHIKLPESIIHLAFGELYNDTLDELFSRIPSSVKSLSLGYRFNQEFPDFNNDIDQNDINIESLTIGECFNCPINSLPKSIKTLTLKCKYYYHPIKMEALDSITNLYYTNEKIYDVLNLNDLKNHKSSSLKITKLIEN</sequence>
<dbReference type="OrthoDB" id="266138at2759"/>
<dbReference type="InterPro" id="IPR032675">
    <property type="entry name" value="LRR_dom_sf"/>
</dbReference>
<dbReference type="PANTHER" id="PTHR32134:SF180">
    <property type="entry name" value="FNIP REPEAT-CONTAINING PROTEIN"/>
    <property type="match status" value="1"/>
</dbReference>
<dbReference type="FunCoup" id="F0ZBI5">
    <property type="interactions" value="937"/>
</dbReference>
<organism evidence="2 3">
    <name type="scientific">Dictyostelium purpureum</name>
    <name type="common">Slime mold</name>
    <dbReference type="NCBI Taxonomy" id="5786"/>
    <lineage>
        <taxon>Eukaryota</taxon>
        <taxon>Amoebozoa</taxon>
        <taxon>Evosea</taxon>
        <taxon>Eumycetozoa</taxon>
        <taxon>Dictyostelia</taxon>
        <taxon>Dictyosteliales</taxon>
        <taxon>Dictyosteliaceae</taxon>
        <taxon>Dictyostelium</taxon>
    </lineage>
</organism>
<dbReference type="SUPFAM" id="SSF52058">
    <property type="entry name" value="L domain-like"/>
    <property type="match status" value="1"/>
</dbReference>
<evidence type="ECO:0000313" key="3">
    <source>
        <dbReference type="Proteomes" id="UP000001064"/>
    </source>
</evidence>
<dbReference type="PANTHER" id="PTHR32134">
    <property type="entry name" value="FNIP REPEAT-CONTAINING PROTEIN"/>
    <property type="match status" value="1"/>
</dbReference>
<dbReference type="Pfam" id="PF05725">
    <property type="entry name" value="FNIP"/>
    <property type="match status" value="6"/>
</dbReference>
<name>F0ZBI5_DICPU</name>
<reference evidence="3" key="1">
    <citation type="journal article" date="2011" name="Genome Biol.">
        <title>Comparative genomics of the social amoebae Dictyostelium discoideum and Dictyostelium purpureum.</title>
        <authorList>
            <consortium name="US DOE Joint Genome Institute (JGI-PGF)"/>
            <person name="Sucgang R."/>
            <person name="Kuo A."/>
            <person name="Tian X."/>
            <person name="Salerno W."/>
            <person name="Parikh A."/>
            <person name="Feasley C.L."/>
            <person name="Dalin E."/>
            <person name="Tu H."/>
            <person name="Huang E."/>
            <person name="Barry K."/>
            <person name="Lindquist E."/>
            <person name="Shapiro H."/>
            <person name="Bruce D."/>
            <person name="Schmutz J."/>
            <person name="Salamov A."/>
            <person name="Fey P."/>
            <person name="Gaudet P."/>
            <person name="Anjard C."/>
            <person name="Babu M.M."/>
            <person name="Basu S."/>
            <person name="Bushmanova Y."/>
            <person name="van der Wel H."/>
            <person name="Katoh-Kurasawa M."/>
            <person name="Dinh C."/>
            <person name="Coutinho P.M."/>
            <person name="Saito T."/>
            <person name="Elias M."/>
            <person name="Schaap P."/>
            <person name="Kay R.R."/>
            <person name="Henrissat B."/>
            <person name="Eichinger L."/>
            <person name="Rivero F."/>
            <person name="Putnam N.H."/>
            <person name="West C.M."/>
            <person name="Loomis W.F."/>
            <person name="Chisholm R.L."/>
            <person name="Shaulsky G."/>
            <person name="Strassmann J.E."/>
            <person name="Queller D.C."/>
            <person name="Kuspa A."/>
            <person name="Grigoriev I.V."/>
        </authorList>
    </citation>
    <scope>NUCLEOTIDE SEQUENCE [LARGE SCALE GENOMIC DNA]</scope>
    <source>
        <strain evidence="3">QSDP1</strain>
    </source>
</reference>
<dbReference type="eggNOG" id="ENOG502RAFI">
    <property type="taxonomic scope" value="Eukaryota"/>
</dbReference>
<keyword evidence="1" id="KW-0677">Repeat</keyword>
<keyword evidence="3" id="KW-1185">Reference proteome</keyword>
<dbReference type="InterPro" id="IPR051251">
    <property type="entry name" value="STK_FNIP-Repeat"/>
</dbReference>
<gene>
    <name evidence="2" type="ORF">DICPUDRAFT_45704</name>
</gene>
<accession>F0ZBI5</accession>
<dbReference type="VEuPathDB" id="AmoebaDB:DICPUDRAFT_45704"/>
<dbReference type="OMA" id="KYEHREY"/>
<proteinExistence type="predicted"/>
<dbReference type="EMBL" id="GL870971">
    <property type="protein sequence ID" value="EGC38702.1"/>
    <property type="molecule type" value="Genomic_DNA"/>
</dbReference>
<dbReference type="Proteomes" id="UP000001064">
    <property type="component" value="Unassembled WGS sequence"/>
</dbReference>
<dbReference type="Gene3D" id="3.80.10.10">
    <property type="entry name" value="Ribonuclease Inhibitor"/>
    <property type="match status" value="1"/>
</dbReference>
<dbReference type="RefSeq" id="XP_003284798.1">
    <property type="nucleotide sequence ID" value="XM_003284750.1"/>
</dbReference>
<dbReference type="AlphaFoldDB" id="F0ZBI5"/>
<protein>
    <recommendedName>
        <fullName evidence="4">FNIP repeat-containing protein</fullName>
    </recommendedName>
</protein>
<dbReference type="InterPro" id="IPR008615">
    <property type="entry name" value="FNIP"/>
</dbReference>
<evidence type="ECO:0000313" key="2">
    <source>
        <dbReference type="EMBL" id="EGC38702.1"/>
    </source>
</evidence>
<evidence type="ECO:0000256" key="1">
    <source>
        <dbReference type="ARBA" id="ARBA00022737"/>
    </source>
</evidence>
<evidence type="ECO:0008006" key="4">
    <source>
        <dbReference type="Google" id="ProtNLM"/>
    </source>
</evidence>
<dbReference type="GeneID" id="10506827"/>
<dbReference type="InParanoid" id="F0ZBI5"/>
<dbReference type="KEGG" id="dpp:DICPUDRAFT_45704"/>